<organism evidence="1 2">
    <name type="scientific">Sphenostylis stenocarpa</name>
    <dbReference type="NCBI Taxonomy" id="92480"/>
    <lineage>
        <taxon>Eukaryota</taxon>
        <taxon>Viridiplantae</taxon>
        <taxon>Streptophyta</taxon>
        <taxon>Embryophyta</taxon>
        <taxon>Tracheophyta</taxon>
        <taxon>Spermatophyta</taxon>
        <taxon>Magnoliopsida</taxon>
        <taxon>eudicotyledons</taxon>
        <taxon>Gunneridae</taxon>
        <taxon>Pentapetalae</taxon>
        <taxon>rosids</taxon>
        <taxon>fabids</taxon>
        <taxon>Fabales</taxon>
        <taxon>Fabaceae</taxon>
        <taxon>Papilionoideae</taxon>
        <taxon>50 kb inversion clade</taxon>
        <taxon>NPAAA clade</taxon>
        <taxon>indigoferoid/millettioid clade</taxon>
        <taxon>Phaseoleae</taxon>
        <taxon>Sphenostylis</taxon>
    </lineage>
</organism>
<dbReference type="Gramene" id="rna-AYBTSS11_LOCUS27012">
    <property type="protein sequence ID" value="CAJ1974924.1"/>
    <property type="gene ID" value="gene-AYBTSS11_LOCUS27012"/>
</dbReference>
<feature type="non-terminal residue" evidence="1">
    <location>
        <position position="1"/>
    </location>
</feature>
<name>A0AA86TIF0_9FABA</name>
<evidence type="ECO:0000313" key="1">
    <source>
        <dbReference type="EMBL" id="CAJ1974924.1"/>
    </source>
</evidence>
<dbReference type="AlphaFoldDB" id="A0AA86TIF0"/>
<accession>A0AA86TIF0</accession>
<dbReference type="EMBL" id="OY731406">
    <property type="protein sequence ID" value="CAJ1974924.1"/>
    <property type="molecule type" value="Genomic_DNA"/>
</dbReference>
<evidence type="ECO:0000313" key="2">
    <source>
        <dbReference type="Proteomes" id="UP001189624"/>
    </source>
</evidence>
<gene>
    <name evidence="1" type="ORF">AYBTSS11_LOCUS27012</name>
</gene>
<keyword evidence="2" id="KW-1185">Reference proteome</keyword>
<sequence length="72" mass="8247">PDWAFEAIGQETRGTRQDVVAYHPGLYLSTKNSMQFVVTVRLENFIQRNLPSLLESIPNQNGLHLKVSKYTE</sequence>
<dbReference type="Proteomes" id="UP001189624">
    <property type="component" value="Chromosome 9"/>
</dbReference>
<proteinExistence type="predicted"/>
<reference evidence="1" key="1">
    <citation type="submission" date="2023-10" db="EMBL/GenBank/DDBJ databases">
        <authorList>
            <person name="Domelevo Entfellner J.-B."/>
        </authorList>
    </citation>
    <scope>NUCLEOTIDE SEQUENCE</scope>
</reference>
<protein>
    <submittedName>
        <fullName evidence="1">Uncharacterized protein</fullName>
    </submittedName>
</protein>